<evidence type="ECO:0000313" key="1">
    <source>
        <dbReference type="EMBL" id="EEO27639.2"/>
    </source>
</evidence>
<dbReference type="EMBL" id="ACDP02000023">
    <property type="protein sequence ID" value="EEO27639.2"/>
    <property type="molecule type" value="Genomic_DNA"/>
</dbReference>
<dbReference type="AlphaFoldDB" id="C3X353"/>
<dbReference type="Pfam" id="PF23980">
    <property type="entry name" value="Phage_tail_tube_init"/>
    <property type="match status" value="1"/>
</dbReference>
<gene>
    <name evidence="1" type="ORF">OFAG_00792</name>
</gene>
<name>C3X353_9BURK</name>
<dbReference type="HOGENOM" id="CLU_764706_0_0_4"/>
<reference evidence="1" key="1">
    <citation type="submission" date="2011-10" db="EMBL/GenBank/DDBJ databases">
        <title>The Genome Sequence of Oxalobacter formigenes HOxBLS.</title>
        <authorList>
            <consortium name="The Broad Institute Genome Sequencing Platform"/>
            <person name="Earl A."/>
            <person name="Ward D."/>
            <person name="Feldgarden M."/>
            <person name="Gevers D."/>
            <person name="Allison M.J."/>
            <person name="Humphrey S."/>
            <person name="Young S.K."/>
            <person name="Zeng Q."/>
            <person name="Gargeya S."/>
            <person name="Fitzgerald M."/>
            <person name="Haas B."/>
            <person name="Abouelleil A."/>
            <person name="Alvarado L."/>
            <person name="Arachchi H.M."/>
            <person name="Berlin A."/>
            <person name="Brown A."/>
            <person name="Chapman S.B."/>
            <person name="Chen Z."/>
            <person name="Dunbar C."/>
            <person name="Freedman E."/>
            <person name="Gearin G."/>
            <person name="Goldberg J."/>
            <person name="Griggs A."/>
            <person name="Gujja S."/>
            <person name="Heiman D."/>
            <person name="Howarth C."/>
            <person name="Larson L."/>
            <person name="Lui A."/>
            <person name="MacDonald P.J.P."/>
            <person name="Montmayeur A."/>
            <person name="Murphy C."/>
            <person name="Neiman D."/>
            <person name="Pearson M."/>
            <person name="Priest M."/>
            <person name="Roberts A."/>
            <person name="Saif S."/>
            <person name="Shea T."/>
            <person name="Shenoy N."/>
            <person name="Sisk P."/>
            <person name="Stolte C."/>
            <person name="Sykes S."/>
            <person name="Wortman J."/>
            <person name="Nusbaum C."/>
            <person name="Birren B."/>
        </authorList>
    </citation>
    <scope>NUCLEOTIDE SEQUENCE [LARGE SCALE GENOMIC DNA]</scope>
    <source>
        <strain evidence="1">HOxBLS</strain>
    </source>
</reference>
<proteinExistence type="predicted"/>
<evidence type="ECO:0000313" key="2">
    <source>
        <dbReference type="Proteomes" id="UP000003973"/>
    </source>
</evidence>
<comment type="caution">
    <text evidence="1">The sequence shown here is derived from an EMBL/GenBank/DDBJ whole genome shotgun (WGS) entry which is preliminary data.</text>
</comment>
<organism evidence="1 2">
    <name type="scientific">Oxalobacter paraformigenes</name>
    <dbReference type="NCBI Taxonomy" id="556268"/>
    <lineage>
        <taxon>Bacteria</taxon>
        <taxon>Pseudomonadati</taxon>
        <taxon>Pseudomonadota</taxon>
        <taxon>Betaproteobacteria</taxon>
        <taxon>Burkholderiales</taxon>
        <taxon>Oxalobacteraceae</taxon>
        <taxon>Oxalobacter</taxon>
    </lineage>
</organism>
<accession>C3X353</accession>
<dbReference type="Proteomes" id="UP000003973">
    <property type="component" value="Unassembled WGS sequence"/>
</dbReference>
<sequence length="362" mass="39388">MLDPGGSEDVEYVNLYIRPEDLSYPEPSRITTHQTLGKAWVDNYGEGLKRLTISGNTGWRGEGLIMVEDGIERFQILRQVVFEKWHQLRQTKLENGDDPNDVKLIYADKLNDICCTVVPISFTLKRSKSRPLLMMYNIVMDVVDADASDAYISMLDTALIVDEIAALDSFGASINNLGDFAKNLNLMTGIAAVSSMVKFVGMTKKVMETVSDAYKSGGIVNAVLKTSAMGISGVGVNVCRSLCQMVGLPQDTLHNLMWGASVYGNMLCILKNAFRSDLMYPDYSDIYGASFCSSTVGGRPMTPLAGQNPFSLISPETSLPISISQDAMSAMSAMQSIDPVLTSVSVGKIENALDRIVEGVVV</sequence>
<dbReference type="InterPro" id="IPR056958">
    <property type="entry name" value="Phage_tail_tube_init_put"/>
</dbReference>
<keyword evidence="2" id="KW-1185">Reference proteome</keyword>
<protein>
    <submittedName>
        <fullName evidence="1">Uncharacterized protein</fullName>
    </submittedName>
</protein>